<dbReference type="AlphaFoldDB" id="W6MMH8"/>
<dbReference type="HOGENOM" id="CLU_652214_0_0_1"/>
<proteinExistence type="predicted"/>
<dbReference type="PANTHER" id="PTHR14778">
    <property type="entry name" value="KINETOCHORE-ASSOCIATED PROTEIN DSN1 HOMOLOG"/>
    <property type="match status" value="1"/>
</dbReference>
<dbReference type="GO" id="GO:0051301">
    <property type="term" value="P:cell division"/>
    <property type="evidence" value="ECO:0007669"/>
    <property type="project" value="InterPro"/>
</dbReference>
<dbReference type="Proteomes" id="UP000019384">
    <property type="component" value="Unassembled WGS sequence"/>
</dbReference>
<evidence type="ECO:0008006" key="4">
    <source>
        <dbReference type="Google" id="ProtNLM"/>
    </source>
</evidence>
<accession>W6MMH8</accession>
<feature type="region of interest" description="Disordered" evidence="1">
    <location>
        <begin position="1"/>
        <end position="122"/>
    </location>
</feature>
<organism evidence="2 3">
    <name type="scientific">Kuraishia capsulata CBS 1993</name>
    <dbReference type="NCBI Taxonomy" id="1382522"/>
    <lineage>
        <taxon>Eukaryota</taxon>
        <taxon>Fungi</taxon>
        <taxon>Dikarya</taxon>
        <taxon>Ascomycota</taxon>
        <taxon>Saccharomycotina</taxon>
        <taxon>Pichiomycetes</taxon>
        <taxon>Pichiales</taxon>
        <taxon>Pichiaceae</taxon>
        <taxon>Kuraishia</taxon>
    </lineage>
</organism>
<dbReference type="Pfam" id="PF08202">
    <property type="entry name" value="MIS13"/>
    <property type="match status" value="1"/>
</dbReference>
<dbReference type="STRING" id="1382522.W6MMH8"/>
<sequence length="421" mass="47317">MPPRKKKVTNPPKKQTEPPMPSQSHRLGRGSKFGKLFLGPNEKAAGSGPVSTPKGKKTTAVFPVDSPEPSKTTPKTKKARNFGDEPGSLSKTKRSALQLQPDLPPPVKKTKQSKSKPKASVPKYVEEADVSVIPIEFSPLKKKTPEKGRRSSLGKRGKRVSSIGNGFVAVPHDDVLVEDFYKHFDESSPEPHKMRQLLTWNAKRVMRQHSTQHFDPQMFDAWQIATQIKEMIIRDFEEGNIETSWLNRSDEGYLKKVMDTTRPIRLSPNEVNVTNRRNMDILESKMRLLRAEEKQWQESMTQITASLGASPEVADVKALVQRDEIKELEQRLPFNVAELVDESALKEHAIVVQEVDSKTSELVSSSIAKFKALTHRLNSVNTSADCFAETETKKMESILKEHFGKKVPVENLLKGISRVPT</sequence>
<dbReference type="RefSeq" id="XP_022459749.1">
    <property type="nucleotide sequence ID" value="XM_022602180.1"/>
</dbReference>
<dbReference type="GO" id="GO:0000444">
    <property type="term" value="C:MIS12/MIND type complex"/>
    <property type="evidence" value="ECO:0007669"/>
    <property type="project" value="InterPro"/>
</dbReference>
<protein>
    <recommendedName>
        <fullName evidence="4">Kinetochore protein mis13</fullName>
    </recommendedName>
</protein>
<evidence type="ECO:0000313" key="2">
    <source>
        <dbReference type="EMBL" id="CDK27756.1"/>
    </source>
</evidence>
<keyword evidence="3" id="KW-1185">Reference proteome</keyword>
<evidence type="ECO:0000256" key="1">
    <source>
        <dbReference type="SAM" id="MobiDB-lite"/>
    </source>
</evidence>
<evidence type="ECO:0000313" key="3">
    <source>
        <dbReference type="Proteomes" id="UP000019384"/>
    </source>
</evidence>
<dbReference type="PANTHER" id="PTHR14778:SF2">
    <property type="entry name" value="KINETOCHORE-ASSOCIATED PROTEIN DSN1 HOMOLOG"/>
    <property type="match status" value="1"/>
</dbReference>
<dbReference type="EMBL" id="HG793128">
    <property type="protein sequence ID" value="CDK27756.1"/>
    <property type="molecule type" value="Genomic_DNA"/>
</dbReference>
<dbReference type="OrthoDB" id="3364649at2759"/>
<dbReference type="GO" id="GO:0007059">
    <property type="term" value="P:chromosome segregation"/>
    <property type="evidence" value="ECO:0007669"/>
    <property type="project" value="InterPro"/>
</dbReference>
<gene>
    <name evidence="2" type="ORF">KUCA_T00003735001</name>
</gene>
<feature type="compositionally biased region" description="Basic residues" evidence="1">
    <location>
        <begin position="108"/>
        <end position="117"/>
    </location>
</feature>
<reference evidence="2" key="1">
    <citation type="submission" date="2013-12" db="EMBL/GenBank/DDBJ databases">
        <authorList>
            <person name="Genoscope - CEA"/>
        </authorList>
    </citation>
    <scope>NUCLEOTIDE SEQUENCE</scope>
    <source>
        <strain evidence="2">CBS 1993</strain>
    </source>
</reference>
<dbReference type="InterPro" id="IPR013218">
    <property type="entry name" value="Dsn1/Mis13"/>
</dbReference>
<reference evidence="2" key="2">
    <citation type="submission" date="2014-02" db="EMBL/GenBank/DDBJ databases">
        <title>Complete DNA sequence of /Kuraishia capsulata/ illustrates novel genomic features among budding yeasts (/Saccharomycotina/).</title>
        <authorList>
            <person name="Morales L."/>
            <person name="Noel B."/>
            <person name="Porcel B."/>
            <person name="Marcet-Houben M."/>
            <person name="Hullo M-F."/>
            <person name="Sacerdot C."/>
            <person name="Tekaia F."/>
            <person name="Leh-Louis V."/>
            <person name="Despons L."/>
            <person name="Khanna V."/>
            <person name="Aury J-M."/>
            <person name="Barbe V."/>
            <person name="Couloux A."/>
            <person name="Labadie K."/>
            <person name="Pelletier E."/>
            <person name="Souciet J-L."/>
            <person name="Boekhout T."/>
            <person name="Gabaldon T."/>
            <person name="Wincker P."/>
            <person name="Dujon B."/>
        </authorList>
    </citation>
    <scope>NUCLEOTIDE SEQUENCE</scope>
    <source>
        <strain evidence="2">CBS 1993</strain>
    </source>
</reference>
<dbReference type="GeneID" id="34521137"/>
<name>W6MMH8_9ASCO</name>